<evidence type="ECO:0000313" key="2">
    <source>
        <dbReference type="EMBL" id="MBE0465513.1"/>
    </source>
</evidence>
<organism evidence="2 3">
    <name type="scientific">Halomonas colorata</name>
    <dbReference type="NCBI Taxonomy" id="2742615"/>
    <lineage>
        <taxon>Bacteria</taxon>
        <taxon>Pseudomonadati</taxon>
        <taxon>Pseudomonadota</taxon>
        <taxon>Gammaproteobacteria</taxon>
        <taxon>Oceanospirillales</taxon>
        <taxon>Halomonadaceae</taxon>
        <taxon>Halomonas</taxon>
    </lineage>
</organism>
<proteinExistence type="predicted"/>
<evidence type="ECO:0000313" key="3">
    <source>
        <dbReference type="Proteomes" id="UP001645038"/>
    </source>
</evidence>
<reference evidence="2 3" key="1">
    <citation type="submission" date="2020-07" db="EMBL/GenBank/DDBJ databases">
        <title>Halophilic bacteria isolated from french cheeses.</title>
        <authorList>
            <person name="Kothe C.I."/>
            <person name="Farah-Kraiem B."/>
            <person name="Renault P."/>
            <person name="Dridi B."/>
        </authorList>
    </citation>
    <scope>NUCLEOTIDE SEQUENCE [LARGE SCALE GENOMIC DNA]</scope>
    <source>
        <strain evidence="2 3">FME20</strain>
    </source>
</reference>
<evidence type="ECO:0008006" key="4">
    <source>
        <dbReference type="Google" id="ProtNLM"/>
    </source>
</evidence>
<keyword evidence="1" id="KW-0472">Membrane</keyword>
<feature type="transmembrane region" description="Helical" evidence="1">
    <location>
        <begin position="13"/>
        <end position="34"/>
    </location>
</feature>
<dbReference type="RefSeq" id="WP_192539926.1">
    <property type="nucleotide sequence ID" value="NZ_RRZB01000114.1"/>
</dbReference>
<name>A0ABR9G3M2_9GAMM</name>
<dbReference type="EMBL" id="RRZB01000114">
    <property type="protein sequence ID" value="MBE0465513.1"/>
    <property type="molecule type" value="Genomic_DNA"/>
</dbReference>
<keyword evidence="1" id="KW-0812">Transmembrane</keyword>
<keyword evidence="1" id="KW-1133">Transmembrane helix</keyword>
<comment type="caution">
    <text evidence="2">The sequence shown here is derived from an EMBL/GenBank/DDBJ whole genome shotgun (WGS) entry which is preliminary data.</text>
</comment>
<protein>
    <recommendedName>
        <fullName evidence="4">DUF3149 domain-containing protein</fullName>
    </recommendedName>
</protein>
<dbReference type="Proteomes" id="UP001645038">
    <property type="component" value="Unassembled WGS sequence"/>
</dbReference>
<keyword evidence="3" id="KW-1185">Reference proteome</keyword>
<sequence>MNSISVFLSDSPAILPIVFAVLLTAVSVAGAYAYRVNKQINKERQSHD</sequence>
<gene>
    <name evidence="2" type="ORF">EI547_19030</name>
</gene>
<evidence type="ECO:0000256" key="1">
    <source>
        <dbReference type="SAM" id="Phobius"/>
    </source>
</evidence>
<accession>A0ABR9G3M2</accession>